<gene>
    <name evidence="5" type="ORF">D9V41_09640</name>
</gene>
<organism evidence="5 6">
    <name type="scientific">Aeromicrobium phragmitis</name>
    <dbReference type="NCBI Taxonomy" id="2478914"/>
    <lineage>
        <taxon>Bacteria</taxon>
        <taxon>Bacillati</taxon>
        <taxon>Actinomycetota</taxon>
        <taxon>Actinomycetes</taxon>
        <taxon>Propionibacteriales</taxon>
        <taxon>Nocardioidaceae</taxon>
        <taxon>Aeromicrobium</taxon>
    </lineage>
</organism>
<dbReference type="InterPro" id="IPR002577">
    <property type="entry name" value="HTH_HxlR"/>
</dbReference>
<keyword evidence="1" id="KW-0805">Transcription regulation</keyword>
<feature type="domain" description="HTH hxlR-type" evidence="4">
    <location>
        <begin position="14"/>
        <end position="111"/>
    </location>
</feature>
<keyword evidence="2" id="KW-0238">DNA-binding</keyword>
<accession>A0A3L8PK35</accession>
<dbReference type="PROSITE" id="PS51118">
    <property type="entry name" value="HTH_HXLR"/>
    <property type="match status" value="1"/>
</dbReference>
<evidence type="ECO:0000259" key="4">
    <source>
        <dbReference type="PROSITE" id="PS51118"/>
    </source>
</evidence>
<dbReference type="OrthoDB" id="370168at2"/>
<dbReference type="PANTHER" id="PTHR33204:SF37">
    <property type="entry name" value="HTH-TYPE TRANSCRIPTIONAL REGULATOR YODB"/>
    <property type="match status" value="1"/>
</dbReference>
<name>A0A3L8PK35_9ACTN</name>
<proteinExistence type="predicted"/>
<dbReference type="Proteomes" id="UP000282515">
    <property type="component" value="Unassembled WGS sequence"/>
</dbReference>
<dbReference type="AlphaFoldDB" id="A0A3L8PK35"/>
<dbReference type="PANTHER" id="PTHR33204">
    <property type="entry name" value="TRANSCRIPTIONAL REGULATOR, MARR FAMILY"/>
    <property type="match status" value="1"/>
</dbReference>
<protein>
    <submittedName>
        <fullName evidence="5">Transcriptional regulator</fullName>
    </submittedName>
</protein>
<comment type="caution">
    <text evidence="5">The sequence shown here is derived from an EMBL/GenBank/DDBJ whole genome shotgun (WGS) entry which is preliminary data.</text>
</comment>
<evidence type="ECO:0000256" key="1">
    <source>
        <dbReference type="ARBA" id="ARBA00023015"/>
    </source>
</evidence>
<dbReference type="EMBL" id="RDBF01000006">
    <property type="protein sequence ID" value="RLV55717.1"/>
    <property type="molecule type" value="Genomic_DNA"/>
</dbReference>
<dbReference type="InterPro" id="IPR036388">
    <property type="entry name" value="WH-like_DNA-bd_sf"/>
</dbReference>
<dbReference type="GO" id="GO:0003677">
    <property type="term" value="F:DNA binding"/>
    <property type="evidence" value="ECO:0007669"/>
    <property type="project" value="UniProtKB-KW"/>
</dbReference>
<dbReference type="RefSeq" id="WP_121794354.1">
    <property type="nucleotide sequence ID" value="NZ_RDBF01000006.1"/>
</dbReference>
<evidence type="ECO:0000313" key="6">
    <source>
        <dbReference type="Proteomes" id="UP000282515"/>
    </source>
</evidence>
<evidence type="ECO:0000256" key="3">
    <source>
        <dbReference type="ARBA" id="ARBA00023163"/>
    </source>
</evidence>
<dbReference type="SUPFAM" id="SSF46785">
    <property type="entry name" value="Winged helix' DNA-binding domain"/>
    <property type="match status" value="1"/>
</dbReference>
<sequence>MVDPRPFDVFATDCPSRSVLDHVTSRWGALTLAALRPGPRRFNDVARAIGGISDRMLSQTLKTLEGDGLVVRDEQPGGQRVEYALTPEGERIADATRHLIDALYEVMPTLLAPRSAGA</sequence>
<keyword evidence="6" id="KW-1185">Reference proteome</keyword>
<evidence type="ECO:0000313" key="5">
    <source>
        <dbReference type="EMBL" id="RLV55717.1"/>
    </source>
</evidence>
<dbReference type="Gene3D" id="1.10.10.10">
    <property type="entry name" value="Winged helix-like DNA-binding domain superfamily/Winged helix DNA-binding domain"/>
    <property type="match status" value="1"/>
</dbReference>
<keyword evidence="3" id="KW-0804">Transcription</keyword>
<dbReference type="InterPro" id="IPR036390">
    <property type="entry name" value="WH_DNA-bd_sf"/>
</dbReference>
<dbReference type="Pfam" id="PF01638">
    <property type="entry name" value="HxlR"/>
    <property type="match status" value="1"/>
</dbReference>
<evidence type="ECO:0000256" key="2">
    <source>
        <dbReference type="ARBA" id="ARBA00023125"/>
    </source>
</evidence>
<reference evidence="5 6" key="1">
    <citation type="submission" date="2018-10" db="EMBL/GenBank/DDBJ databases">
        <title>Aeromicrobium sp. 9W16Y-2 whole genome shotgun sequence.</title>
        <authorList>
            <person name="Li F."/>
        </authorList>
    </citation>
    <scope>NUCLEOTIDE SEQUENCE [LARGE SCALE GENOMIC DNA]</scope>
    <source>
        <strain evidence="5 6">9W16Y-2</strain>
    </source>
</reference>